<keyword evidence="1" id="KW-0378">Hydrolase</keyword>
<dbReference type="OrthoDB" id="9808046at2"/>
<dbReference type="PANTHER" id="PTHR43283:SF11">
    <property type="entry name" value="BETA-LACTAMASE-RELATED DOMAIN-CONTAINING PROTEIN"/>
    <property type="match status" value="1"/>
</dbReference>
<accession>A7NH03</accession>
<keyword evidence="4" id="KW-1185">Reference proteome</keyword>
<proteinExistence type="predicted"/>
<organism evidence="3 4">
    <name type="scientific">Roseiflexus castenholzii (strain DSM 13941 / HLO8)</name>
    <dbReference type="NCBI Taxonomy" id="383372"/>
    <lineage>
        <taxon>Bacteria</taxon>
        <taxon>Bacillati</taxon>
        <taxon>Chloroflexota</taxon>
        <taxon>Chloroflexia</taxon>
        <taxon>Chloroflexales</taxon>
        <taxon>Roseiflexineae</taxon>
        <taxon>Roseiflexaceae</taxon>
        <taxon>Roseiflexus</taxon>
    </lineage>
</organism>
<dbReference type="STRING" id="383372.Rcas_0624"/>
<dbReference type="GO" id="GO:0016787">
    <property type="term" value="F:hydrolase activity"/>
    <property type="evidence" value="ECO:0007669"/>
    <property type="project" value="UniProtKB-KW"/>
</dbReference>
<dbReference type="InterPro" id="IPR001466">
    <property type="entry name" value="Beta-lactam-related"/>
</dbReference>
<dbReference type="Proteomes" id="UP000000263">
    <property type="component" value="Chromosome"/>
</dbReference>
<evidence type="ECO:0000256" key="1">
    <source>
        <dbReference type="ARBA" id="ARBA00022801"/>
    </source>
</evidence>
<feature type="domain" description="Beta-lactamase-related" evidence="2">
    <location>
        <begin position="33"/>
        <end position="348"/>
    </location>
</feature>
<dbReference type="InterPro" id="IPR050789">
    <property type="entry name" value="Diverse_Enzym_Activities"/>
</dbReference>
<evidence type="ECO:0000313" key="3">
    <source>
        <dbReference type="EMBL" id="ABU56750.1"/>
    </source>
</evidence>
<reference evidence="3 4" key="1">
    <citation type="submission" date="2007-08" db="EMBL/GenBank/DDBJ databases">
        <title>Complete sequence of Roseiflexus castenholzii DSM 13941.</title>
        <authorList>
            <consortium name="US DOE Joint Genome Institute"/>
            <person name="Copeland A."/>
            <person name="Lucas S."/>
            <person name="Lapidus A."/>
            <person name="Barry K."/>
            <person name="Glavina del Rio T."/>
            <person name="Dalin E."/>
            <person name="Tice H."/>
            <person name="Pitluck S."/>
            <person name="Thompson L.S."/>
            <person name="Brettin T."/>
            <person name="Bruce D."/>
            <person name="Detter J.C."/>
            <person name="Han C."/>
            <person name="Tapia R."/>
            <person name="Schmutz J."/>
            <person name="Larimer F."/>
            <person name="Land M."/>
            <person name="Hauser L."/>
            <person name="Kyrpides N."/>
            <person name="Mikhailova N."/>
            <person name="Bryant D.A."/>
            <person name="Hanada S."/>
            <person name="Tsukatani Y."/>
            <person name="Richardson P."/>
        </authorList>
    </citation>
    <scope>NUCLEOTIDE SEQUENCE [LARGE SCALE GENOMIC DNA]</scope>
    <source>
        <strain evidence="4">DSM 13941 / HLO8</strain>
    </source>
</reference>
<dbReference type="HOGENOM" id="CLU_787180_0_0_0"/>
<name>A7NH03_ROSCS</name>
<sequence length="370" mass="40114">MKNVKLTIDPKRLQRAYDILQRWLDERIVTAIASVLLHRGRLAGEFYGGSAAPAPNAPPINGNSLFHIASIGKPMTAFAVMLLVEAGRLTLDDPVADILTEFRGAGRDVITVRQLLTHTSGLPQDPDRSRLPPNATTSEELRTYLAAGPIVPPGSKVEYSNVGYGLLGLIIEEVGRQSFASFMHERVFAPAGLRDTWLAPPEDLFPRIVHVGGTLDPGSPTERFNSAHARRQTHPAGSVLATARDVARFFQVVLNGGAIDGRQVISPVAARLMITNQTPGLRGGIEGFMTWDDCAWGLGFDLRGNKHPHFSGEFTSPATFGHTGISGVFAWADPALDLVCVMLANRTLFDQWNTSRWSRFSTAVVASLTG</sequence>
<gene>
    <name evidence="3" type="ordered locus">Rcas_0624</name>
</gene>
<dbReference type="KEGG" id="rca:Rcas_0624"/>
<dbReference type="RefSeq" id="WP_012119181.1">
    <property type="nucleotide sequence ID" value="NC_009767.1"/>
</dbReference>
<dbReference type="EMBL" id="CP000804">
    <property type="protein sequence ID" value="ABU56750.1"/>
    <property type="molecule type" value="Genomic_DNA"/>
</dbReference>
<dbReference type="InterPro" id="IPR012338">
    <property type="entry name" value="Beta-lactam/transpept-like"/>
</dbReference>
<dbReference type="MEROPS" id="S12.006"/>
<dbReference type="PANTHER" id="PTHR43283">
    <property type="entry name" value="BETA-LACTAMASE-RELATED"/>
    <property type="match status" value="1"/>
</dbReference>
<dbReference type="AlphaFoldDB" id="A7NH03"/>
<evidence type="ECO:0000313" key="4">
    <source>
        <dbReference type="Proteomes" id="UP000000263"/>
    </source>
</evidence>
<dbReference type="Gene3D" id="3.40.710.10">
    <property type="entry name" value="DD-peptidase/beta-lactamase superfamily"/>
    <property type="match status" value="1"/>
</dbReference>
<evidence type="ECO:0000259" key="2">
    <source>
        <dbReference type="Pfam" id="PF00144"/>
    </source>
</evidence>
<protein>
    <submittedName>
        <fullName evidence="3">Beta-lactamase</fullName>
    </submittedName>
</protein>
<dbReference type="SUPFAM" id="SSF56601">
    <property type="entry name" value="beta-lactamase/transpeptidase-like"/>
    <property type="match status" value="1"/>
</dbReference>
<dbReference type="eggNOG" id="COG1680">
    <property type="taxonomic scope" value="Bacteria"/>
</dbReference>
<dbReference type="Pfam" id="PF00144">
    <property type="entry name" value="Beta-lactamase"/>
    <property type="match status" value="1"/>
</dbReference>